<organism evidence="13 14">
    <name type="scientific">Chlamydomonas eustigma</name>
    <dbReference type="NCBI Taxonomy" id="1157962"/>
    <lineage>
        <taxon>Eukaryota</taxon>
        <taxon>Viridiplantae</taxon>
        <taxon>Chlorophyta</taxon>
        <taxon>core chlorophytes</taxon>
        <taxon>Chlorophyceae</taxon>
        <taxon>CS clade</taxon>
        <taxon>Chlamydomonadales</taxon>
        <taxon>Chlamydomonadaceae</taxon>
        <taxon>Chlamydomonas</taxon>
    </lineage>
</organism>
<dbReference type="PANTHER" id="PTHR46322">
    <property type="entry name" value="PUROMYCIN-SENSITIVE AMINOPEPTIDASE"/>
    <property type="match status" value="1"/>
</dbReference>
<keyword evidence="7" id="KW-0862">Zinc</keyword>
<dbReference type="NCBIfam" id="TIGR02414">
    <property type="entry name" value="pepN_proteo"/>
    <property type="match status" value="1"/>
</dbReference>
<evidence type="ECO:0000259" key="11">
    <source>
        <dbReference type="Pfam" id="PF17432"/>
    </source>
</evidence>
<dbReference type="InterPro" id="IPR024601">
    <property type="entry name" value="Peptidase_M1_pepN_C"/>
</dbReference>
<dbReference type="Gene3D" id="1.10.390.10">
    <property type="entry name" value="Neutral Protease Domain 2"/>
    <property type="match status" value="1"/>
</dbReference>
<dbReference type="Pfam" id="PF17900">
    <property type="entry name" value="Peptidase_M1_N"/>
    <property type="match status" value="1"/>
</dbReference>
<dbReference type="Gene3D" id="3.30.2010.30">
    <property type="match status" value="1"/>
</dbReference>
<dbReference type="FunFam" id="2.60.40.1840:FF:000001">
    <property type="entry name" value="Aminopeptidase N"/>
    <property type="match status" value="1"/>
</dbReference>
<dbReference type="STRING" id="1157962.A0A250XEX1"/>
<evidence type="ECO:0000256" key="8">
    <source>
        <dbReference type="ARBA" id="ARBA00023049"/>
    </source>
</evidence>
<keyword evidence="14" id="KW-1185">Reference proteome</keyword>
<dbReference type="SUPFAM" id="SSF55486">
    <property type="entry name" value="Metalloproteases ('zincins'), catalytic domain"/>
    <property type="match status" value="1"/>
</dbReference>
<feature type="domain" description="Peptidase M1 alanyl aminopeptidase C-terminal" evidence="11">
    <location>
        <begin position="667"/>
        <end position="1003"/>
    </location>
</feature>
<dbReference type="InterPro" id="IPR035414">
    <property type="entry name" value="Peptidase_M1_pepN_Ig-like"/>
</dbReference>
<accession>A0A250XEX1</accession>
<dbReference type="FunFam" id="2.60.40.1730:FF:000005">
    <property type="entry name" value="Aminopeptidase N"/>
    <property type="match status" value="1"/>
</dbReference>
<dbReference type="InterPro" id="IPR045357">
    <property type="entry name" value="Aminopeptidase_N-like_N"/>
</dbReference>
<evidence type="ECO:0008006" key="15">
    <source>
        <dbReference type="Google" id="ProtNLM"/>
    </source>
</evidence>
<dbReference type="SUPFAM" id="SSF63737">
    <property type="entry name" value="Leukotriene A4 hydrolase N-terminal domain"/>
    <property type="match status" value="1"/>
</dbReference>
<dbReference type="EMBL" id="BEGY01000067">
    <property type="protein sequence ID" value="GAX81576.1"/>
    <property type="molecule type" value="Genomic_DNA"/>
</dbReference>
<evidence type="ECO:0000259" key="10">
    <source>
        <dbReference type="Pfam" id="PF11940"/>
    </source>
</evidence>
<dbReference type="Pfam" id="PF11940">
    <property type="entry name" value="DUF3458"/>
    <property type="match status" value="1"/>
</dbReference>
<evidence type="ECO:0000259" key="9">
    <source>
        <dbReference type="Pfam" id="PF01433"/>
    </source>
</evidence>
<dbReference type="PANTHER" id="PTHR46322:SF1">
    <property type="entry name" value="PUROMYCIN-SENSITIVE AMINOPEPTIDASE"/>
    <property type="match status" value="1"/>
</dbReference>
<comment type="caution">
    <text evidence="13">The sequence shown here is derived from an EMBL/GenBank/DDBJ whole genome shotgun (WGS) entry which is preliminary data.</text>
</comment>
<dbReference type="GO" id="GO:0008270">
    <property type="term" value="F:zinc ion binding"/>
    <property type="evidence" value="ECO:0007669"/>
    <property type="project" value="InterPro"/>
</dbReference>
<dbReference type="Pfam" id="PF01433">
    <property type="entry name" value="Peptidase_M1"/>
    <property type="match status" value="1"/>
</dbReference>
<evidence type="ECO:0000259" key="12">
    <source>
        <dbReference type="Pfam" id="PF17900"/>
    </source>
</evidence>
<evidence type="ECO:0000256" key="1">
    <source>
        <dbReference type="ARBA" id="ARBA00001947"/>
    </source>
</evidence>
<evidence type="ECO:0000256" key="2">
    <source>
        <dbReference type="ARBA" id="ARBA00010136"/>
    </source>
</evidence>
<evidence type="ECO:0000313" key="13">
    <source>
        <dbReference type="EMBL" id="GAX81576.1"/>
    </source>
</evidence>
<reference evidence="13 14" key="1">
    <citation type="submission" date="2017-08" db="EMBL/GenBank/DDBJ databases">
        <title>Acidophilic green algal genome provides insights into adaptation to an acidic environment.</title>
        <authorList>
            <person name="Hirooka S."/>
            <person name="Hirose Y."/>
            <person name="Kanesaki Y."/>
            <person name="Higuchi S."/>
            <person name="Fujiwara T."/>
            <person name="Onuma R."/>
            <person name="Era A."/>
            <person name="Ohbayashi R."/>
            <person name="Uzuka A."/>
            <person name="Nozaki H."/>
            <person name="Yoshikawa H."/>
            <person name="Miyagishima S.Y."/>
        </authorList>
    </citation>
    <scope>NUCLEOTIDE SEQUENCE [LARGE SCALE GENOMIC DNA]</scope>
    <source>
        <strain evidence="13 14">NIES-2499</strain>
    </source>
</reference>
<dbReference type="Gene3D" id="1.25.50.10">
    <property type="entry name" value="Peptidase M1, alanyl aminopeptidase, C-terminal domain"/>
    <property type="match status" value="1"/>
</dbReference>
<comment type="similarity">
    <text evidence="2">Belongs to the peptidase M1 family.</text>
</comment>
<dbReference type="FunFam" id="3.30.2010.30:FF:000002">
    <property type="entry name" value="Putative aminopeptidase N"/>
    <property type="match status" value="1"/>
</dbReference>
<evidence type="ECO:0000313" key="14">
    <source>
        <dbReference type="Proteomes" id="UP000232323"/>
    </source>
</evidence>
<keyword evidence="6" id="KW-0378">Hydrolase</keyword>
<feature type="domain" description="Peptidase M1 membrane alanine aminopeptidase" evidence="9">
    <location>
        <begin position="301"/>
        <end position="515"/>
    </location>
</feature>
<evidence type="ECO:0000256" key="6">
    <source>
        <dbReference type="ARBA" id="ARBA00022801"/>
    </source>
</evidence>
<feature type="domain" description="Aminopeptidase N-like N-terminal" evidence="12">
    <location>
        <begin position="163"/>
        <end position="262"/>
    </location>
</feature>
<dbReference type="AlphaFoldDB" id="A0A250XEX1"/>
<sequence>MLLCSSLRTLRACARSSSLSLPHLSPNQRSLRVSLRNSGTKTFSITAPAGATVTIDKETVKIQQGSIMEPQHDPNTKFRKDYTPTPYLINNIFLDFILNEDITHVHSQMRMRPNYPSGSAPPELLLDGRKDVKLVSIKVNGSEVPAEHFVLSEKQLVVKGLPAGEFDLAITTEIKPQENTLLEGLYKSGGNFSTQCEAEGFRGITFFLDRPDVMTTYTTRIEAPKDAYPVLLGNGNLKESGALEGGRHFAVWVDPFPKPSYLFALVAGNLSCKERKFITCSGKEVTLRIFVQENNLSKVDFALESLVKSMKWDEEAFGLEYDLDLFNIVAVDDFNMGAMENKSLNIFNSRLVLASPETATDGDYARIEGVVGHEYFHNWTGNRVTCRDWFQLTLKEGLTVFRDQEFSADMNSRPVKRIEDVSMLRASQFAEDRGPTAHPIRPDSYIKMDNFYTLTVYEKGAEVVRLYSTLLGKEGFRKGMDLYFKRHDGCAVTCDDFRAAMADANGVDLSAMSTWYSQAGTPNVDVTTQYNAGSHTFTLKVKQYTKSTPGQNDKAPVLIPLAVGLLGSDGKDLPLHLRGSQASADKPPTTMVLRLEGAEQEFVFEHVDSEPVPSILHDTFSSSPAAVNQFQASFMTRSPHHLPHEPVPSILRDFSAPVKLNVEGQSDEHLLFLFANDSDPFNRWESGQRLLKKLLLRLYTAADDAKLKSLPIGDRCREAGGVGEALAGAFRNILKDESVDGSYKAMAISIPSASEMLDQIQNADPVLLHEVRMFVVKELSARLRPELEALMKQNDDAPGTPYVFSAAACARRAIKNKCLVMLAALELPETTALALGRFRGAANMTDSISALSALVEVRGAERQLALDEFYNQWKEEPLVILKWLGLQAMSNAPGNLELVKKLVDHPAFNITNPNNCYSLFLGFARSPMNFHAVDGSGYQFMGDVVLKVDKLNHQVAARMVGAFTSYRQYDTTRQELMRAQLSRIVAENGLSENVLEIANKALAA</sequence>
<dbReference type="InterPro" id="IPR012779">
    <property type="entry name" value="Peptidase_M1_pepN"/>
</dbReference>
<evidence type="ECO:0000256" key="5">
    <source>
        <dbReference type="ARBA" id="ARBA00022723"/>
    </source>
</evidence>
<dbReference type="Gene3D" id="2.60.40.1840">
    <property type="match status" value="1"/>
</dbReference>
<comment type="cofactor">
    <cofactor evidence="1">
        <name>Zn(2+)</name>
        <dbReference type="ChEBI" id="CHEBI:29105"/>
    </cofactor>
</comment>
<dbReference type="InterPro" id="IPR027268">
    <property type="entry name" value="Peptidase_M4/M1_CTD_sf"/>
</dbReference>
<gene>
    <name evidence="13" type="ORF">CEUSTIGMA_g9004.t1</name>
</gene>
<dbReference type="GO" id="GO:0008237">
    <property type="term" value="F:metallopeptidase activity"/>
    <property type="evidence" value="ECO:0007669"/>
    <property type="project" value="UniProtKB-KW"/>
</dbReference>
<dbReference type="InterPro" id="IPR038438">
    <property type="entry name" value="PepN_Ig-like_sf"/>
</dbReference>
<dbReference type="InterPro" id="IPR037144">
    <property type="entry name" value="Peptidase_M1_pepN_C_sf"/>
</dbReference>
<dbReference type="Proteomes" id="UP000232323">
    <property type="component" value="Unassembled WGS sequence"/>
</dbReference>
<dbReference type="InterPro" id="IPR042097">
    <property type="entry name" value="Aminopeptidase_N-like_N_sf"/>
</dbReference>
<dbReference type="CDD" id="cd09600">
    <property type="entry name" value="M1_APN"/>
    <property type="match status" value="1"/>
</dbReference>
<dbReference type="Pfam" id="PF17432">
    <property type="entry name" value="DUF3458_C"/>
    <property type="match status" value="1"/>
</dbReference>
<keyword evidence="8" id="KW-0482">Metalloprotease</keyword>
<protein>
    <recommendedName>
        <fullName evidence="15">Peptidase M1 leukotriene A4 hydrolase/aminopeptidase C-terminal domain-containing protein</fullName>
    </recommendedName>
</protein>
<evidence type="ECO:0000256" key="7">
    <source>
        <dbReference type="ARBA" id="ARBA00022833"/>
    </source>
</evidence>
<dbReference type="Gene3D" id="2.60.40.1730">
    <property type="entry name" value="tricorn interacting facor f3 domain"/>
    <property type="match status" value="1"/>
</dbReference>
<dbReference type="GO" id="GO:0004177">
    <property type="term" value="F:aminopeptidase activity"/>
    <property type="evidence" value="ECO:0007669"/>
    <property type="project" value="UniProtKB-KW"/>
</dbReference>
<dbReference type="OrthoDB" id="10031169at2759"/>
<keyword evidence="4" id="KW-0645">Protease</keyword>
<dbReference type="InterPro" id="IPR001930">
    <property type="entry name" value="Peptidase_M1"/>
</dbReference>
<dbReference type="GO" id="GO:0006508">
    <property type="term" value="P:proteolysis"/>
    <property type="evidence" value="ECO:0007669"/>
    <property type="project" value="UniProtKB-KW"/>
</dbReference>
<dbReference type="InterPro" id="IPR014782">
    <property type="entry name" value="Peptidase_M1_dom"/>
</dbReference>
<name>A0A250XEX1_9CHLO</name>
<evidence type="ECO:0000256" key="3">
    <source>
        <dbReference type="ARBA" id="ARBA00022438"/>
    </source>
</evidence>
<feature type="domain" description="Peptidase M1 alanyl aminopeptidase Ig-like fold" evidence="10">
    <location>
        <begin position="520"/>
        <end position="621"/>
    </location>
</feature>
<keyword evidence="3" id="KW-0031">Aminopeptidase</keyword>
<dbReference type="PRINTS" id="PR00756">
    <property type="entry name" value="ALADIPTASE"/>
</dbReference>
<dbReference type="FunFam" id="1.10.390.10:FF:000002">
    <property type="entry name" value="Aminopeptidase N"/>
    <property type="match status" value="1"/>
</dbReference>
<proteinExistence type="inferred from homology"/>
<keyword evidence="5" id="KW-0479">Metal-binding</keyword>
<evidence type="ECO:0000256" key="4">
    <source>
        <dbReference type="ARBA" id="ARBA00022670"/>
    </source>
</evidence>